<dbReference type="EMBL" id="JAVQLW010000002">
    <property type="protein sequence ID" value="MDS9468854.1"/>
    <property type="molecule type" value="Genomic_DNA"/>
</dbReference>
<evidence type="ECO:0000313" key="1">
    <source>
        <dbReference type="EMBL" id="MDS9468854.1"/>
    </source>
</evidence>
<name>A0ABU2HUX7_9RHOB</name>
<evidence type="ECO:0008006" key="3">
    <source>
        <dbReference type="Google" id="ProtNLM"/>
    </source>
</evidence>
<protein>
    <recommendedName>
        <fullName evidence="3">Anti-sigma factor NepR domain-containing protein</fullName>
    </recommendedName>
</protein>
<gene>
    <name evidence="1" type="ORF">RGQ15_14910</name>
</gene>
<dbReference type="RefSeq" id="WP_311161288.1">
    <property type="nucleotide sequence ID" value="NZ_JAVQLW010000002.1"/>
</dbReference>
<organism evidence="1 2">
    <name type="scientific">Paracoccus aurantius</name>
    <dbReference type="NCBI Taxonomy" id="3073814"/>
    <lineage>
        <taxon>Bacteria</taxon>
        <taxon>Pseudomonadati</taxon>
        <taxon>Pseudomonadota</taxon>
        <taxon>Alphaproteobacteria</taxon>
        <taxon>Rhodobacterales</taxon>
        <taxon>Paracoccaceae</taxon>
        <taxon>Paracoccus</taxon>
    </lineage>
</organism>
<accession>A0ABU2HUX7</accession>
<evidence type="ECO:0000313" key="2">
    <source>
        <dbReference type="Proteomes" id="UP001269144"/>
    </source>
</evidence>
<proteinExistence type="predicted"/>
<sequence>MGYSMHEKDNGPTLGPELDKALSELVGRILKEPISPRLRELASQLARALEKPQG</sequence>
<keyword evidence="2" id="KW-1185">Reference proteome</keyword>
<comment type="caution">
    <text evidence="1">The sequence shown here is derived from an EMBL/GenBank/DDBJ whole genome shotgun (WGS) entry which is preliminary data.</text>
</comment>
<reference evidence="2" key="1">
    <citation type="submission" date="2023-07" db="EMBL/GenBank/DDBJ databases">
        <title>Paracoccus sp. MBLB3053 whole genome sequence.</title>
        <authorList>
            <person name="Hwang C.Y."/>
            <person name="Cho E.-S."/>
            <person name="Seo M.-J."/>
        </authorList>
    </citation>
    <scope>NUCLEOTIDE SEQUENCE [LARGE SCALE GENOMIC DNA]</scope>
    <source>
        <strain evidence="2">MBLB3053</strain>
    </source>
</reference>
<dbReference type="Proteomes" id="UP001269144">
    <property type="component" value="Unassembled WGS sequence"/>
</dbReference>